<comment type="caution">
    <text evidence="2">The sequence shown here is derived from an EMBL/GenBank/DDBJ whole genome shotgun (WGS) entry which is preliminary data.</text>
</comment>
<organism evidence="2 3">
    <name type="scientific">Mycobacterium kansasii</name>
    <dbReference type="NCBI Taxonomy" id="1768"/>
    <lineage>
        <taxon>Bacteria</taxon>
        <taxon>Bacillati</taxon>
        <taxon>Actinomycetota</taxon>
        <taxon>Actinomycetes</taxon>
        <taxon>Mycobacteriales</taxon>
        <taxon>Mycobacteriaceae</taxon>
        <taxon>Mycobacterium</taxon>
    </lineage>
</organism>
<evidence type="ECO:0000313" key="2">
    <source>
        <dbReference type="EMBL" id="OOK74694.1"/>
    </source>
</evidence>
<proteinExistence type="predicted"/>
<accession>A0A1V3X5Z7</accession>
<name>A0A1V3X5Z7_MYCKA</name>
<reference evidence="2 3" key="1">
    <citation type="submission" date="2017-02" db="EMBL/GenBank/DDBJ databases">
        <title>Complete genome sequences of Mycobacterium kansasii strains isolated from rhesus macaques.</title>
        <authorList>
            <person name="Panda A."/>
            <person name="Nagaraj S."/>
            <person name="Zhao X."/>
            <person name="Tettelin H."/>
            <person name="Detolla L.J."/>
        </authorList>
    </citation>
    <scope>NUCLEOTIDE SEQUENCE [LARGE SCALE GENOMIC DNA]</scope>
    <source>
        <strain evidence="2 3">11-3469</strain>
    </source>
</reference>
<evidence type="ECO:0000313" key="3">
    <source>
        <dbReference type="Proteomes" id="UP000188532"/>
    </source>
</evidence>
<protein>
    <submittedName>
        <fullName evidence="2">Uncharacterized protein</fullName>
    </submittedName>
</protein>
<dbReference type="Proteomes" id="UP000188532">
    <property type="component" value="Unassembled WGS sequence"/>
</dbReference>
<sequence>MAGRRVGSGRYRPTRRGRRGGRADRHRGYWWAGGVQPRFRWRWRAGGAGGWLWGKADRRDRRSQHVRCAYRASRSGGPAGQAAPAGPAGCSAAADWAGPGKRIDADGVGGFAHRRHRRAGGPAGCSPDWSAAPAGRRSGGAGAWGVRAASAAPAC</sequence>
<feature type="region of interest" description="Disordered" evidence="1">
    <location>
        <begin position="113"/>
        <end position="143"/>
    </location>
</feature>
<dbReference type="EMBL" id="MVBN01000004">
    <property type="protein sequence ID" value="OOK74694.1"/>
    <property type="molecule type" value="Genomic_DNA"/>
</dbReference>
<evidence type="ECO:0000256" key="1">
    <source>
        <dbReference type="SAM" id="MobiDB-lite"/>
    </source>
</evidence>
<dbReference type="AlphaFoldDB" id="A0A1V3X5Z7"/>
<gene>
    <name evidence="2" type="ORF">BZL29_4056</name>
</gene>
<feature type="region of interest" description="Disordered" evidence="1">
    <location>
        <begin position="1"/>
        <end position="25"/>
    </location>
</feature>